<evidence type="ECO:0000313" key="2">
    <source>
        <dbReference type="Proteomes" id="UP001590951"/>
    </source>
</evidence>
<protein>
    <recommendedName>
        <fullName evidence="3">Lectin</fullName>
    </recommendedName>
</protein>
<keyword evidence="2" id="KW-1185">Reference proteome</keyword>
<name>A0ABR4B6T1_9LECA</name>
<dbReference type="EMBL" id="JBHFEH010000021">
    <property type="protein sequence ID" value="KAL2053325.1"/>
    <property type="molecule type" value="Genomic_DNA"/>
</dbReference>
<accession>A0ABR4B6T1</accession>
<dbReference type="Proteomes" id="UP001590951">
    <property type="component" value="Unassembled WGS sequence"/>
</dbReference>
<dbReference type="InterPro" id="IPR013320">
    <property type="entry name" value="ConA-like_dom_sf"/>
</dbReference>
<dbReference type="SUPFAM" id="SSF49899">
    <property type="entry name" value="Concanavalin A-like lectins/glucanases"/>
    <property type="match status" value="1"/>
</dbReference>
<comment type="caution">
    <text evidence="1">The sequence shown here is derived from an EMBL/GenBank/DDBJ whole genome shotgun (WGS) entry which is preliminary data.</text>
</comment>
<evidence type="ECO:0000313" key="1">
    <source>
        <dbReference type="EMBL" id="KAL2053325.1"/>
    </source>
</evidence>
<evidence type="ECO:0008006" key="3">
    <source>
        <dbReference type="Google" id="ProtNLM"/>
    </source>
</evidence>
<gene>
    <name evidence="1" type="ORF">ABVK25_006319</name>
</gene>
<sequence>MDRKTPHPPLTGLHAPGTGSKYSSIWTGSSDFSLNTTHNIALAWDTNSSGNSKLKLWLDGKSVLSKSGLSLWSGDVYLKFGIYRGESGDHDTSGESNLFDLYVYKVRLSNASLEEVSEVSGVTS</sequence>
<proteinExistence type="predicted"/>
<dbReference type="Gene3D" id="2.60.120.200">
    <property type="match status" value="1"/>
</dbReference>
<reference evidence="1 2" key="1">
    <citation type="submission" date="2024-09" db="EMBL/GenBank/DDBJ databases">
        <title>Rethinking Asexuality: The Enigmatic Case of Functional Sexual Genes in Lepraria (Stereocaulaceae).</title>
        <authorList>
            <person name="Doellman M."/>
            <person name="Sun Y."/>
            <person name="Barcenas-Pena A."/>
            <person name="Lumbsch H.T."/>
            <person name="Grewe F."/>
        </authorList>
    </citation>
    <scope>NUCLEOTIDE SEQUENCE [LARGE SCALE GENOMIC DNA]</scope>
    <source>
        <strain evidence="1 2">Grewe 0041</strain>
    </source>
</reference>
<organism evidence="1 2">
    <name type="scientific">Lepraria finkii</name>
    <dbReference type="NCBI Taxonomy" id="1340010"/>
    <lineage>
        <taxon>Eukaryota</taxon>
        <taxon>Fungi</taxon>
        <taxon>Dikarya</taxon>
        <taxon>Ascomycota</taxon>
        <taxon>Pezizomycotina</taxon>
        <taxon>Lecanoromycetes</taxon>
        <taxon>OSLEUM clade</taxon>
        <taxon>Lecanoromycetidae</taxon>
        <taxon>Lecanorales</taxon>
        <taxon>Lecanorineae</taxon>
        <taxon>Stereocaulaceae</taxon>
        <taxon>Lepraria</taxon>
    </lineage>
</organism>